<dbReference type="InterPro" id="IPR043020">
    <property type="entry name" value="GCM_large"/>
</dbReference>
<dbReference type="PANTHER" id="PTHR12414:SF8">
    <property type="entry name" value="TRANSCRIPTION FACTOR GLIAL CELLS MISSING-RELATED"/>
    <property type="match status" value="1"/>
</dbReference>
<keyword evidence="3" id="KW-0238">DNA-binding</keyword>
<evidence type="ECO:0000256" key="4">
    <source>
        <dbReference type="ARBA" id="ARBA00023163"/>
    </source>
</evidence>
<dbReference type="InterPro" id="IPR003902">
    <property type="entry name" value="Tscrpt_reg_GCM"/>
</dbReference>
<dbReference type="AlphaFoldDB" id="A0A210R5Y5"/>
<feature type="domain" description="GCM" evidence="7">
    <location>
        <begin position="58"/>
        <end position="214"/>
    </location>
</feature>
<dbReference type="Gene3D" id="3.30.70.3530">
    <property type="entry name" value="GCM motif"/>
    <property type="match status" value="1"/>
</dbReference>
<evidence type="ECO:0000313" key="8">
    <source>
        <dbReference type="EMBL" id="OWF56301.1"/>
    </source>
</evidence>
<evidence type="ECO:0000256" key="6">
    <source>
        <dbReference type="SAM" id="MobiDB-lite"/>
    </source>
</evidence>
<evidence type="ECO:0000256" key="3">
    <source>
        <dbReference type="ARBA" id="ARBA00023125"/>
    </source>
</evidence>
<dbReference type="Pfam" id="PF03615">
    <property type="entry name" value="GCM"/>
    <property type="match status" value="1"/>
</dbReference>
<dbReference type="OrthoDB" id="6241117at2759"/>
<organism evidence="8 9">
    <name type="scientific">Mizuhopecten yessoensis</name>
    <name type="common">Japanese scallop</name>
    <name type="synonym">Patinopecten yessoensis</name>
    <dbReference type="NCBI Taxonomy" id="6573"/>
    <lineage>
        <taxon>Eukaryota</taxon>
        <taxon>Metazoa</taxon>
        <taxon>Spiralia</taxon>
        <taxon>Lophotrochozoa</taxon>
        <taxon>Mollusca</taxon>
        <taxon>Bivalvia</taxon>
        <taxon>Autobranchia</taxon>
        <taxon>Pteriomorphia</taxon>
        <taxon>Pectinida</taxon>
        <taxon>Pectinoidea</taxon>
        <taxon>Pectinidae</taxon>
        <taxon>Mizuhopecten</taxon>
    </lineage>
</organism>
<keyword evidence="5" id="KW-0539">Nucleus</keyword>
<dbReference type="GO" id="GO:0042063">
    <property type="term" value="P:gliogenesis"/>
    <property type="evidence" value="ECO:0007669"/>
    <property type="project" value="TreeGrafter"/>
</dbReference>
<evidence type="ECO:0000259" key="7">
    <source>
        <dbReference type="PROSITE" id="PS50807"/>
    </source>
</evidence>
<dbReference type="InterPro" id="IPR043021">
    <property type="entry name" value="GCM_small"/>
</dbReference>
<feature type="region of interest" description="Disordered" evidence="6">
    <location>
        <begin position="426"/>
        <end position="451"/>
    </location>
</feature>
<evidence type="ECO:0000313" key="9">
    <source>
        <dbReference type="Proteomes" id="UP000242188"/>
    </source>
</evidence>
<feature type="compositionally biased region" description="Basic and acidic residues" evidence="6">
    <location>
        <begin position="545"/>
        <end position="559"/>
    </location>
</feature>
<evidence type="ECO:0000256" key="1">
    <source>
        <dbReference type="ARBA" id="ARBA00022473"/>
    </source>
</evidence>
<evidence type="ECO:0000256" key="2">
    <source>
        <dbReference type="ARBA" id="ARBA00023015"/>
    </source>
</evidence>
<proteinExistence type="predicted"/>
<protein>
    <submittedName>
        <fullName evidence="8">Transcription factor glial cells missing</fullName>
    </submittedName>
</protein>
<dbReference type="GO" id="GO:0005634">
    <property type="term" value="C:nucleus"/>
    <property type="evidence" value="ECO:0007669"/>
    <property type="project" value="TreeGrafter"/>
</dbReference>
<dbReference type="GO" id="GO:0001228">
    <property type="term" value="F:DNA-binding transcription activator activity, RNA polymerase II-specific"/>
    <property type="evidence" value="ECO:0007669"/>
    <property type="project" value="InterPro"/>
</dbReference>
<dbReference type="SUPFAM" id="SSF90073">
    <property type="entry name" value="GCM domain"/>
    <property type="match status" value="1"/>
</dbReference>
<keyword evidence="2" id="KW-0805">Transcription regulation</keyword>
<accession>A0A210R5Y5</accession>
<feature type="region of interest" description="Disordered" evidence="6">
    <location>
        <begin position="519"/>
        <end position="584"/>
    </location>
</feature>
<gene>
    <name evidence="8" type="ORF">KP79_PYT08258</name>
</gene>
<dbReference type="PROSITE" id="PS50807">
    <property type="entry name" value="GCM"/>
    <property type="match status" value="1"/>
</dbReference>
<dbReference type="PANTHER" id="PTHR12414">
    <property type="entry name" value="GLIAL CELLS MISSING RELATED/GLIDE"/>
    <property type="match status" value="1"/>
</dbReference>
<feature type="compositionally biased region" description="Polar residues" evidence="6">
    <location>
        <begin position="561"/>
        <end position="571"/>
    </location>
</feature>
<keyword evidence="1" id="KW-0217">Developmental protein</keyword>
<dbReference type="STRING" id="6573.A0A210R5Y5"/>
<name>A0A210R5Y5_MIZYE</name>
<comment type="caution">
    <text evidence="8">The sequence shown here is derived from an EMBL/GenBank/DDBJ whole genome shotgun (WGS) entry which is preliminary data.</text>
</comment>
<dbReference type="InterPro" id="IPR039791">
    <property type="entry name" value="GCM"/>
</dbReference>
<feature type="compositionally biased region" description="Polar residues" evidence="6">
    <location>
        <begin position="525"/>
        <end position="540"/>
    </location>
</feature>
<keyword evidence="9" id="KW-1185">Reference proteome</keyword>
<dbReference type="Proteomes" id="UP000242188">
    <property type="component" value="Unassembled WGS sequence"/>
</dbReference>
<reference evidence="8 9" key="1">
    <citation type="journal article" date="2017" name="Nat. Ecol. Evol.">
        <title>Scallop genome provides insights into evolution of bilaterian karyotype and development.</title>
        <authorList>
            <person name="Wang S."/>
            <person name="Zhang J."/>
            <person name="Jiao W."/>
            <person name="Li J."/>
            <person name="Xun X."/>
            <person name="Sun Y."/>
            <person name="Guo X."/>
            <person name="Huan P."/>
            <person name="Dong B."/>
            <person name="Zhang L."/>
            <person name="Hu X."/>
            <person name="Sun X."/>
            <person name="Wang J."/>
            <person name="Zhao C."/>
            <person name="Wang Y."/>
            <person name="Wang D."/>
            <person name="Huang X."/>
            <person name="Wang R."/>
            <person name="Lv J."/>
            <person name="Li Y."/>
            <person name="Zhang Z."/>
            <person name="Liu B."/>
            <person name="Lu W."/>
            <person name="Hui Y."/>
            <person name="Liang J."/>
            <person name="Zhou Z."/>
            <person name="Hou R."/>
            <person name="Li X."/>
            <person name="Liu Y."/>
            <person name="Li H."/>
            <person name="Ning X."/>
            <person name="Lin Y."/>
            <person name="Zhao L."/>
            <person name="Xing Q."/>
            <person name="Dou J."/>
            <person name="Li Y."/>
            <person name="Mao J."/>
            <person name="Guo H."/>
            <person name="Dou H."/>
            <person name="Li T."/>
            <person name="Mu C."/>
            <person name="Jiang W."/>
            <person name="Fu Q."/>
            <person name="Fu X."/>
            <person name="Miao Y."/>
            <person name="Liu J."/>
            <person name="Yu Q."/>
            <person name="Li R."/>
            <person name="Liao H."/>
            <person name="Li X."/>
            <person name="Kong Y."/>
            <person name="Jiang Z."/>
            <person name="Chourrout D."/>
            <person name="Li R."/>
            <person name="Bao Z."/>
        </authorList>
    </citation>
    <scope>NUCLEOTIDE SEQUENCE [LARGE SCALE GENOMIC DNA]</scope>
    <source>
        <strain evidence="8 9">PY_sf001</strain>
    </source>
</reference>
<evidence type="ECO:0000256" key="5">
    <source>
        <dbReference type="ARBA" id="ARBA00023242"/>
    </source>
</evidence>
<dbReference type="InterPro" id="IPR036115">
    <property type="entry name" value="GCM_dom_sf"/>
</dbReference>
<dbReference type="GO" id="GO:0000978">
    <property type="term" value="F:RNA polymerase II cis-regulatory region sequence-specific DNA binding"/>
    <property type="evidence" value="ECO:0007669"/>
    <property type="project" value="TreeGrafter"/>
</dbReference>
<sequence length="665" mass="75279">MATEMVNIVVVTEKLRRLKCKKFRDLDTCRQSMMTLTEEATFLPSMQDSNSDRMSSHHKWDINDNTLPVVNEYDVFKEWPDGNCRYVYSGDVEDGRRHVSGWAMRNTNNHNALILKKSCLGVFVCSHDCSLDSGDKVHLRPAICDKARRKQVGKACPNSRCSGRLELMSCRGHCGYPVTHFWRNLHGAIYFQAKGIHDHPQPEVKASAEARRHNKIIRQQEKLMMMNISVRKRLRGSSSTGVHKEIHRKKLKSFDNLCSCSPFECTCAHIRVNQYQSAYMDGQQPDVLRRSNSWTPQIYEASSSPWQRPFSLDTNHNQSGLYKSCDLQENRPYIHEEQNLLSTLFPSMSNQSRNYSDSSVHNSAFCSKSGSVNFLHRFGSRGIPMPEILYPVSSLPVDPQERPDFRSSRPIDRYGEKDPFGFLYESDTDKGVENSPSVRVKAEPGCDDSSTSLLAQKQGKETQYLSNVIGNSLHDTTTNKLCDDFVNIDVLDHSSQLSAYPDTTESDVFQSFVPRFSTDIPNMPPSTSGQCQMVTSSTPQYVELKPMKRNNDSRNRRPSDGIQTPLSYNAKQSEHSSQKQTDSNYQSSVFNECLPFGDISSHSAGAAQRPLSNRCDVPPGTTRPYGTDGHCGHYHSDMYQCPSANCSQMKQQLCNHSINITLTYN</sequence>
<dbReference type="Gene3D" id="2.20.25.670">
    <property type="entry name" value="GCM domain, large subdomain"/>
    <property type="match status" value="1"/>
</dbReference>
<keyword evidence="4" id="KW-0804">Transcription</keyword>
<dbReference type="EMBL" id="NEDP02000216">
    <property type="protein sequence ID" value="OWF56301.1"/>
    <property type="molecule type" value="Genomic_DNA"/>
</dbReference>